<feature type="compositionally biased region" description="Basic and acidic residues" evidence="2">
    <location>
        <begin position="772"/>
        <end position="787"/>
    </location>
</feature>
<proteinExistence type="predicted"/>
<dbReference type="AlphaFoldDB" id="A0A9W6ZHL0"/>
<comment type="caution">
    <text evidence="3">The sequence shown here is derived from an EMBL/GenBank/DDBJ whole genome shotgun (WGS) entry which is preliminary data.</text>
</comment>
<feature type="coiled-coil region" evidence="1">
    <location>
        <begin position="681"/>
        <end position="711"/>
    </location>
</feature>
<feature type="compositionally biased region" description="Basic and acidic residues" evidence="2">
    <location>
        <begin position="797"/>
        <end position="807"/>
    </location>
</feature>
<dbReference type="Proteomes" id="UP001165082">
    <property type="component" value="Unassembled WGS sequence"/>
</dbReference>
<evidence type="ECO:0000313" key="3">
    <source>
        <dbReference type="EMBL" id="GMH52791.1"/>
    </source>
</evidence>
<evidence type="ECO:0000313" key="4">
    <source>
        <dbReference type="Proteomes" id="UP001165082"/>
    </source>
</evidence>
<feature type="compositionally biased region" description="Basic residues" evidence="2">
    <location>
        <begin position="1"/>
        <end position="11"/>
    </location>
</feature>
<evidence type="ECO:0000256" key="2">
    <source>
        <dbReference type="SAM" id="MobiDB-lite"/>
    </source>
</evidence>
<feature type="non-terminal residue" evidence="3">
    <location>
        <position position="1"/>
    </location>
</feature>
<feature type="coiled-coil region" evidence="1">
    <location>
        <begin position="500"/>
        <end position="633"/>
    </location>
</feature>
<dbReference type="EMBL" id="BRXZ01004638">
    <property type="protein sequence ID" value="GMH52791.1"/>
    <property type="molecule type" value="Genomic_DNA"/>
</dbReference>
<feature type="region of interest" description="Disordered" evidence="2">
    <location>
        <begin position="767"/>
        <end position="834"/>
    </location>
</feature>
<name>A0A9W6ZHL0_9STRA</name>
<organism evidence="3 4">
    <name type="scientific">Triparma retinervis</name>
    <dbReference type="NCBI Taxonomy" id="2557542"/>
    <lineage>
        <taxon>Eukaryota</taxon>
        <taxon>Sar</taxon>
        <taxon>Stramenopiles</taxon>
        <taxon>Ochrophyta</taxon>
        <taxon>Bolidophyceae</taxon>
        <taxon>Parmales</taxon>
        <taxon>Triparmaceae</taxon>
        <taxon>Triparma</taxon>
    </lineage>
</organism>
<feature type="compositionally biased region" description="Low complexity" evidence="2">
    <location>
        <begin position="84"/>
        <end position="93"/>
    </location>
</feature>
<protein>
    <submittedName>
        <fullName evidence="3">Uncharacterized protein</fullName>
    </submittedName>
</protein>
<keyword evidence="4" id="KW-1185">Reference proteome</keyword>
<keyword evidence="1" id="KW-0175">Coiled coil</keyword>
<evidence type="ECO:0000256" key="1">
    <source>
        <dbReference type="SAM" id="Coils"/>
    </source>
</evidence>
<dbReference type="OrthoDB" id="199507at2759"/>
<reference evidence="3" key="1">
    <citation type="submission" date="2022-07" db="EMBL/GenBank/DDBJ databases">
        <title>Genome analysis of Parmales, a sister group of diatoms, reveals the evolutionary specialization of diatoms from phago-mixotrophs to photoautotrophs.</title>
        <authorList>
            <person name="Ban H."/>
            <person name="Sato S."/>
            <person name="Yoshikawa S."/>
            <person name="Kazumasa Y."/>
            <person name="Nakamura Y."/>
            <person name="Ichinomiya M."/>
            <person name="Saitoh K."/>
            <person name="Sato N."/>
            <person name="Blanc-Mathieu R."/>
            <person name="Endo H."/>
            <person name="Kuwata A."/>
            <person name="Ogata H."/>
        </authorList>
    </citation>
    <scope>NUCLEOTIDE SEQUENCE</scope>
</reference>
<gene>
    <name evidence="3" type="ORF">TrRE_jg13572</name>
</gene>
<feature type="compositionally biased region" description="Polar residues" evidence="2">
    <location>
        <begin position="45"/>
        <end position="55"/>
    </location>
</feature>
<feature type="region of interest" description="Disordered" evidence="2">
    <location>
        <begin position="726"/>
        <end position="745"/>
    </location>
</feature>
<feature type="coiled-coil region" evidence="1">
    <location>
        <begin position="330"/>
        <end position="382"/>
    </location>
</feature>
<accession>A0A9W6ZHL0</accession>
<sequence>MPSAFSRRRSRPANLAGGYVASSDPPVPASRTNPGTNPPHPPSSRLPSTATTPAGSTGRPDQTVGRTSPSEDLAESASAVGAFPASPSTPSSSVQGATKTIEKKFRKSQLASAWEKMNPPLTTEERVKGVIRRASIGAAASPDDEDDKIYSSYVSPRAEARELNNNSAKGGEEEEKEYNNLTQGFNQTQDFTASAASTLNLGASAMGLHGASSRAPVTASTTPFTIAKQEARRSSIARAELMKESQGRARKMQGSELHMSDMVVGGQNCMIDHQPPLPPRSATKLHTMRSTFQSSMHDPRPSRSNFTRDEIAQNPASAFKEQRETLISDMSELWRQIDFLEGELQKANKKNLTMSSRNRALVEKLAGEVRANRSELEQARQKGVNDGDRIKALCKDLGFANAEKRRLHHLATTKNLAQKKTGERVAQIAADKLTRLNKIKNLSDMRGDDLASTVVDLRRQHTSAEGSLMSEIHDLKGTVHVLKTELRLKTEAHESSNGRTRETIRKNDELTDELNRLQESLRLAKKVKEKDDAEVDRLRNQISQNENARSRAMGEWKERCLKAEKMEAYASQHLMDREKELDKLREKLASSVNDAEGEVRVSRAEAEALKERCIALEEQNEALVDRYREAEVIMRKEGVRFDGTMKRLVDEMRARDDLGREFLEERKLLNKQWEKREKEIIMALKREARKVELKDELLKQKDSEIEVLRREAERNLAIAEEGGGQRGVKRGAVSPADLRGGGGDAGAPKLFSYPMLPSELESRVGALQGEGGRLRRENERLRGENERLLQGYMDEGDGGRRAAEFGMKEVMPSATRSRGRKESFRGSPLGGGGG</sequence>
<feature type="region of interest" description="Disordered" evidence="2">
    <location>
        <begin position="1"/>
        <end position="98"/>
    </location>
</feature>